<organism evidence="2 3">
    <name type="scientific">Stieleria magnilauensis</name>
    <dbReference type="NCBI Taxonomy" id="2527963"/>
    <lineage>
        <taxon>Bacteria</taxon>
        <taxon>Pseudomonadati</taxon>
        <taxon>Planctomycetota</taxon>
        <taxon>Planctomycetia</taxon>
        <taxon>Pirellulales</taxon>
        <taxon>Pirellulaceae</taxon>
        <taxon>Stieleria</taxon>
    </lineage>
</organism>
<evidence type="ECO:0000313" key="2">
    <source>
        <dbReference type="EMBL" id="QDV87027.1"/>
    </source>
</evidence>
<dbReference type="EMBL" id="CP036432">
    <property type="protein sequence ID" value="QDV87027.1"/>
    <property type="molecule type" value="Genomic_DNA"/>
</dbReference>
<dbReference type="Proteomes" id="UP000318081">
    <property type="component" value="Chromosome"/>
</dbReference>
<dbReference type="RefSeq" id="WP_145218447.1">
    <property type="nucleotide sequence ID" value="NZ_CP036432.1"/>
</dbReference>
<evidence type="ECO:0000313" key="1">
    <source>
        <dbReference type="EMBL" id="QDV86949.1"/>
    </source>
</evidence>
<dbReference type="EMBL" id="CP036432">
    <property type="protein sequence ID" value="QDV86949.1"/>
    <property type="molecule type" value="Genomic_DNA"/>
</dbReference>
<sequence>MATLTVHVDFRWDQDDPDGSECCGCGDRCYLQMTRMFFCVNDSGQWLPTEVVVCLACSDVLEDGE</sequence>
<accession>A0ABX5XZA6</accession>
<protein>
    <submittedName>
        <fullName evidence="2">Uncharacterized protein</fullName>
    </submittedName>
</protein>
<keyword evidence="3" id="KW-1185">Reference proteome</keyword>
<proteinExistence type="predicted"/>
<reference evidence="2 3" key="1">
    <citation type="submission" date="2019-02" db="EMBL/GenBank/DDBJ databases">
        <title>Deep-cultivation of Planctomycetes and their phenomic and genomic characterization uncovers novel biology.</title>
        <authorList>
            <person name="Wiegand S."/>
            <person name="Jogler M."/>
            <person name="Boedeker C."/>
            <person name="Pinto D."/>
            <person name="Vollmers J."/>
            <person name="Rivas-Marin E."/>
            <person name="Kohn T."/>
            <person name="Peeters S.H."/>
            <person name="Heuer A."/>
            <person name="Rast P."/>
            <person name="Oberbeckmann S."/>
            <person name="Bunk B."/>
            <person name="Jeske O."/>
            <person name="Meyerdierks A."/>
            <person name="Storesund J.E."/>
            <person name="Kallscheuer N."/>
            <person name="Luecker S."/>
            <person name="Lage O.M."/>
            <person name="Pohl T."/>
            <person name="Merkel B.J."/>
            <person name="Hornburger P."/>
            <person name="Mueller R.-W."/>
            <person name="Bruemmer F."/>
            <person name="Labrenz M."/>
            <person name="Spormann A.M."/>
            <person name="Op den Camp H."/>
            <person name="Overmann J."/>
            <person name="Amann R."/>
            <person name="Jetten M.S.M."/>
            <person name="Mascher T."/>
            <person name="Medema M.H."/>
            <person name="Devos D.P."/>
            <person name="Kaster A.-K."/>
            <person name="Ovreas L."/>
            <person name="Rohde M."/>
            <person name="Galperin M.Y."/>
            <person name="Jogler C."/>
        </authorList>
    </citation>
    <scope>NUCLEOTIDE SEQUENCE [LARGE SCALE GENOMIC DNA]</scope>
    <source>
        <strain evidence="2 3">TBK1r</strain>
    </source>
</reference>
<evidence type="ECO:0000313" key="3">
    <source>
        <dbReference type="Proteomes" id="UP000318081"/>
    </source>
</evidence>
<gene>
    <name evidence="1" type="ORF">TBK1r_59760</name>
    <name evidence="2" type="ORF">TBK1r_60540</name>
</gene>
<name>A0ABX5XZA6_9BACT</name>